<dbReference type="Proteomes" id="UP000284842">
    <property type="component" value="Unassembled WGS sequence"/>
</dbReference>
<keyword evidence="3" id="KW-1185">Reference proteome</keyword>
<reference evidence="2 3" key="1">
    <citation type="journal article" date="2018" name="Evol. Lett.">
        <title>Horizontal gene cluster transfer increased hallucinogenic mushroom diversity.</title>
        <authorList>
            <person name="Reynolds H.T."/>
            <person name="Vijayakumar V."/>
            <person name="Gluck-Thaler E."/>
            <person name="Korotkin H.B."/>
            <person name="Matheny P.B."/>
            <person name="Slot J.C."/>
        </authorList>
    </citation>
    <scope>NUCLEOTIDE SEQUENCE [LARGE SCALE GENOMIC DNA]</scope>
    <source>
        <strain evidence="2 3">2629</strain>
    </source>
</reference>
<dbReference type="OrthoDB" id="10577801at2759"/>
<evidence type="ECO:0000313" key="3">
    <source>
        <dbReference type="Proteomes" id="UP000284842"/>
    </source>
</evidence>
<comment type="caution">
    <text evidence="2">The sequence shown here is derived from an EMBL/GenBank/DDBJ whole genome shotgun (WGS) entry which is preliminary data.</text>
</comment>
<evidence type="ECO:0000256" key="1">
    <source>
        <dbReference type="SAM" id="MobiDB-lite"/>
    </source>
</evidence>
<protein>
    <submittedName>
        <fullName evidence="2">Uncharacterized protein</fullName>
    </submittedName>
</protein>
<sequence length="370" mass="42169">MLKSTTSTPRHRAQVLDLISEALEALHETRRLQEELESESAIELKRVEKAYSSILLDLTRVPEVKKSDISVFYPPEDGVLLHDYLEDLFSWIQATRTWILKAQRDGVLPDFKKVETKAVAGPQETTEEKVEATPDREDGTGGPLYLDIMKRLVAFHETVEALQVHDRNPRKYIERIRIRKVPTPGEPHMHTSNDLESISSKAVAKVPDTTDSCRKLSEALERAVDAYKACRWQFHLHGVESKLDYSHVFDAQHRQRRVDAVEQPQLSDDWQETVNKAIKQVIEEQKENVSNMIINNAELKNSIAASTSAFESKVWASMEYPLQAIHHFTKKLNTDGQEVEGSNRNSETQFVLKDDGSVLAAEEEDKMVVD</sequence>
<dbReference type="AlphaFoldDB" id="A0A409Y6B3"/>
<proteinExistence type="predicted"/>
<evidence type="ECO:0000313" key="2">
    <source>
        <dbReference type="EMBL" id="PPQ98564.1"/>
    </source>
</evidence>
<feature type="compositionally biased region" description="Basic and acidic residues" evidence="1">
    <location>
        <begin position="126"/>
        <end position="138"/>
    </location>
</feature>
<accession>A0A409Y6B3</accession>
<gene>
    <name evidence="2" type="ORF">CVT24_004055</name>
</gene>
<feature type="region of interest" description="Disordered" evidence="1">
    <location>
        <begin position="119"/>
        <end position="138"/>
    </location>
</feature>
<organism evidence="2 3">
    <name type="scientific">Panaeolus cyanescens</name>
    <dbReference type="NCBI Taxonomy" id="181874"/>
    <lineage>
        <taxon>Eukaryota</taxon>
        <taxon>Fungi</taxon>
        <taxon>Dikarya</taxon>
        <taxon>Basidiomycota</taxon>
        <taxon>Agaricomycotina</taxon>
        <taxon>Agaricomycetes</taxon>
        <taxon>Agaricomycetidae</taxon>
        <taxon>Agaricales</taxon>
        <taxon>Agaricineae</taxon>
        <taxon>Galeropsidaceae</taxon>
        <taxon>Panaeolus</taxon>
    </lineage>
</organism>
<name>A0A409Y6B3_9AGAR</name>
<dbReference type="InParanoid" id="A0A409Y6B3"/>
<dbReference type="EMBL" id="NHTK01001382">
    <property type="protein sequence ID" value="PPQ98564.1"/>
    <property type="molecule type" value="Genomic_DNA"/>
</dbReference>